<feature type="transmembrane region" description="Helical" evidence="10">
    <location>
        <begin position="130"/>
        <end position="150"/>
    </location>
</feature>
<feature type="transmembrane region" description="Helical" evidence="10">
    <location>
        <begin position="446"/>
        <end position="467"/>
    </location>
</feature>
<feature type="transmembrane region" description="Helical" evidence="10">
    <location>
        <begin position="29"/>
        <end position="50"/>
    </location>
</feature>
<keyword evidence="10 11" id="KW-0813">Transport</keyword>
<dbReference type="GO" id="GO:0034204">
    <property type="term" value="P:lipid translocation"/>
    <property type="evidence" value="ECO:0007669"/>
    <property type="project" value="TreeGrafter"/>
</dbReference>
<proteinExistence type="inferred from homology"/>
<dbReference type="CDD" id="cd13123">
    <property type="entry name" value="MATE_MurJ_like"/>
    <property type="match status" value="1"/>
</dbReference>
<evidence type="ECO:0000256" key="11">
    <source>
        <dbReference type="PIRNR" id="PIRNR002869"/>
    </source>
</evidence>
<dbReference type="UniPathway" id="UPA00219"/>
<feature type="transmembrane region" description="Helical" evidence="10">
    <location>
        <begin position="157"/>
        <end position="177"/>
    </location>
</feature>
<comment type="similarity">
    <text evidence="9 10 11">Belongs to the MurJ/MviN family.</text>
</comment>
<feature type="transmembrane region" description="Helical" evidence="10">
    <location>
        <begin position="382"/>
        <end position="401"/>
    </location>
</feature>
<dbReference type="EMBL" id="FNFV01000001">
    <property type="protein sequence ID" value="SDK13352.1"/>
    <property type="molecule type" value="Genomic_DNA"/>
</dbReference>
<dbReference type="Proteomes" id="UP000199328">
    <property type="component" value="Unassembled WGS sequence"/>
</dbReference>
<evidence type="ECO:0000256" key="9">
    <source>
        <dbReference type="ARBA" id="ARBA00061532"/>
    </source>
</evidence>
<evidence type="ECO:0000256" key="7">
    <source>
        <dbReference type="ARBA" id="ARBA00023136"/>
    </source>
</evidence>
<sequence length="513" mass="53741">MRPIRLAAAFFAVGAWTFASRILGFVRDVLIAAFLGAGPVAEAFLIAFALPNMFRRFFAEGAFNTAFVPLYAKKLEAGEDADGFASDAMSALAGVLVVFTAIAIPAMPFLVLAMAGGFADDSRMALAVDYGRIVFVYILFISLAALVSGALNAAGRFWAAAAAPVLLNVILVTVLVASAGAEDVVQGRWLAWGVVAAGMAQLGFVWVAAFRAGLGIRLRRPRWTPELKRLAIIAAPAALAGGVVQVNLLVGRQVASWFDGAIAWLNYADRLYQLPLGVVGIAIGVVLLPDLSRRLRAGDDAGGRQAFNRAGELSLALTLPAAVALMVIAEPLVSVLFQRGAFGAEDVAPTAAALVVYGAGLPAFVLQKVLQPLYFAREDTRTPFRYAVASMLVNAGVAIGLAPLVGFLAAALGTTLAAWAMVWLLWRGARGMGQAAALDERFRRRIIRILAAALVMGAAIAAAAAALEPWLAAPGWRYGALALLVGLGGAVYFAAAHLFGGLRLGEVRAALRR</sequence>
<feature type="transmembrane region" description="Helical" evidence="10">
    <location>
        <begin position="91"/>
        <end position="118"/>
    </location>
</feature>
<keyword evidence="6 10" id="KW-1133">Transmembrane helix</keyword>
<dbReference type="AlphaFoldDB" id="A0A1G8ZE17"/>
<keyword evidence="10 11" id="KW-0961">Cell wall biogenesis/degradation</keyword>
<organism evidence="12 13">
    <name type="scientific">Meinhardsimonia xiamenensis</name>
    <dbReference type="NCBI Taxonomy" id="990712"/>
    <lineage>
        <taxon>Bacteria</taxon>
        <taxon>Pseudomonadati</taxon>
        <taxon>Pseudomonadota</taxon>
        <taxon>Alphaproteobacteria</taxon>
        <taxon>Rhodobacterales</taxon>
        <taxon>Paracoccaceae</taxon>
        <taxon>Meinhardsimonia</taxon>
    </lineage>
</organism>
<feature type="transmembrane region" description="Helical" evidence="10">
    <location>
        <begin position="189"/>
        <end position="209"/>
    </location>
</feature>
<dbReference type="PANTHER" id="PTHR47019">
    <property type="entry name" value="LIPID II FLIPPASE MURJ"/>
    <property type="match status" value="1"/>
</dbReference>
<evidence type="ECO:0000256" key="4">
    <source>
        <dbReference type="ARBA" id="ARBA00022960"/>
    </source>
</evidence>
<dbReference type="GO" id="GO:0008360">
    <property type="term" value="P:regulation of cell shape"/>
    <property type="evidence" value="ECO:0007669"/>
    <property type="project" value="UniProtKB-UniRule"/>
</dbReference>
<feature type="transmembrane region" description="Helical" evidence="10">
    <location>
        <begin position="349"/>
        <end position="370"/>
    </location>
</feature>
<evidence type="ECO:0000256" key="8">
    <source>
        <dbReference type="ARBA" id="ARBA00060041"/>
    </source>
</evidence>
<dbReference type="NCBIfam" id="TIGR01695">
    <property type="entry name" value="murJ_mviN"/>
    <property type="match status" value="1"/>
</dbReference>
<accession>A0A1G8ZE17</accession>
<dbReference type="GO" id="GO:0005886">
    <property type="term" value="C:plasma membrane"/>
    <property type="evidence" value="ECO:0007669"/>
    <property type="project" value="UniProtKB-SubCell"/>
</dbReference>
<keyword evidence="7 10" id="KW-0472">Membrane</keyword>
<evidence type="ECO:0000256" key="1">
    <source>
        <dbReference type="ARBA" id="ARBA00004651"/>
    </source>
</evidence>
<evidence type="ECO:0000256" key="5">
    <source>
        <dbReference type="ARBA" id="ARBA00022984"/>
    </source>
</evidence>
<feature type="transmembrane region" description="Helical" evidence="10">
    <location>
        <begin position="271"/>
        <end position="292"/>
    </location>
</feature>
<dbReference type="Pfam" id="PF03023">
    <property type="entry name" value="MurJ"/>
    <property type="match status" value="1"/>
</dbReference>
<dbReference type="PRINTS" id="PR01806">
    <property type="entry name" value="VIRFACTRMVIN"/>
</dbReference>
<feature type="transmembrane region" description="Helical" evidence="10">
    <location>
        <begin position="479"/>
        <end position="504"/>
    </location>
</feature>
<comment type="pathway">
    <text evidence="10">Cell wall biogenesis; peptidoglycan biosynthesis.</text>
</comment>
<keyword evidence="13" id="KW-1185">Reference proteome</keyword>
<dbReference type="InterPro" id="IPR051050">
    <property type="entry name" value="Lipid_II_flippase_MurJ/MviN"/>
</dbReference>
<reference evidence="13" key="1">
    <citation type="submission" date="2016-10" db="EMBL/GenBank/DDBJ databases">
        <authorList>
            <person name="Varghese N."/>
            <person name="Submissions S."/>
        </authorList>
    </citation>
    <scope>NUCLEOTIDE SEQUENCE [LARGE SCALE GENOMIC DNA]</scope>
    <source>
        <strain evidence="13">CGMCC 1.10789</strain>
    </source>
</reference>
<feature type="transmembrane region" description="Helical" evidence="10">
    <location>
        <begin position="230"/>
        <end position="251"/>
    </location>
</feature>
<evidence type="ECO:0000313" key="13">
    <source>
        <dbReference type="Proteomes" id="UP000199328"/>
    </source>
</evidence>
<keyword evidence="3 10" id="KW-0812">Transmembrane</keyword>
<dbReference type="InterPro" id="IPR004268">
    <property type="entry name" value="MurJ"/>
</dbReference>
<comment type="function">
    <text evidence="8 10 11">Involved in peptidoglycan biosynthesis. Transports lipid-linked peptidoglycan precursors from the inner to the outer leaflet of the cytoplasmic membrane.</text>
</comment>
<gene>
    <name evidence="10" type="primary">murJ</name>
    <name evidence="12" type="ORF">SAMN05216257_101696</name>
</gene>
<evidence type="ECO:0000256" key="6">
    <source>
        <dbReference type="ARBA" id="ARBA00022989"/>
    </source>
</evidence>
<dbReference type="HAMAP" id="MF_02078">
    <property type="entry name" value="MurJ_MviN"/>
    <property type="match status" value="1"/>
</dbReference>
<evidence type="ECO:0000256" key="3">
    <source>
        <dbReference type="ARBA" id="ARBA00022692"/>
    </source>
</evidence>
<dbReference type="GO" id="GO:0015648">
    <property type="term" value="F:lipid-linked peptidoglycan transporter activity"/>
    <property type="evidence" value="ECO:0007669"/>
    <property type="project" value="UniProtKB-UniRule"/>
</dbReference>
<dbReference type="PANTHER" id="PTHR47019:SF1">
    <property type="entry name" value="LIPID II FLIPPASE MURJ"/>
    <property type="match status" value="1"/>
</dbReference>
<name>A0A1G8ZE17_9RHOB</name>
<keyword evidence="10" id="KW-0997">Cell inner membrane</keyword>
<feature type="transmembrane region" description="Helical" evidence="10">
    <location>
        <begin position="313"/>
        <end position="337"/>
    </location>
</feature>
<evidence type="ECO:0000256" key="10">
    <source>
        <dbReference type="HAMAP-Rule" id="MF_02078"/>
    </source>
</evidence>
<comment type="subcellular location">
    <subcellularLocation>
        <location evidence="10">Cell inner membrane</location>
        <topology evidence="10">Multi-pass membrane protein</topology>
    </subcellularLocation>
    <subcellularLocation>
        <location evidence="1">Cell membrane</location>
        <topology evidence="1">Multi-pass membrane protein</topology>
    </subcellularLocation>
</comment>
<evidence type="ECO:0000256" key="2">
    <source>
        <dbReference type="ARBA" id="ARBA00022475"/>
    </source>
</evidence>
<dbReference type="STRING" id="990712.SAMN05216257_101696"/>
<dbReference type="OrthoDB" id="9816572at2"/>
<protein>
    <recommendedName>
        <fullName evidence="10">Probable lipid II flippase MurJ</fullName>
    </recommendedName>
</protein>
<dbReference type="PIRSF" id="PIRSF002869">
    <property type="entry name" value="MviN"/>
    <property type="match status" value="1"/>
</dbReference>
<dbReference type="GO" id="GO:0009252">
    <property type="term" value="P:peptidoglycan biosynthetic process"/>
    <property type="evidence" value="ECO:0007669"/>
    <property type="project" value="UniProtKB-UniRule"/>
</dbReference>
<keyword evidence="4 10" id="KW-0133">Cell shape</keyword>
<dbReference type="RefSeq" id="WP_092498125.1">
    <property type="nucleotide sequence ID" value="NZ_FNFV01000001.1"/>
</dbReference>
<feature type="transmembrane region" description="Helical" evidence="10">
    <location>
        <begin position="407"/>
        <end position="426"/>
    </location>
</feature>
<keyword evidence="2 10" id="KW-1003">Cell membrane</keyword>
<dbReference type="GO" id="GO:0071555">
    <property type="term" value="P:cell wall organization"/>
    <property type="evidence" value="ECO:0007669"/>
    <property type="project" value="UniProtKB-UniRule"/>
</dbReference>
<evidence type="ECO:0000313" key="12">
    <source>
        <dbReference type="EMBL" id="SDK13352.1"/>
    </source>
</evidence>
<keyword evidence="5 10" id="KW-0573">Peptidoglycan synthesis</keyword>